<evidence type="ECO:0000313" key="1">
    <source>
        <dbReference type="EMBL" id="WPU64259.1"/>
    </source>
</evidence>
<dbReference type="PROSITE" id="PS51257">
    <property type="entry name" value="PROKAR_LIPOPROTEIN"/>
    <property type="match status" value="1"/>
</dbReference>
<name>A0AAX4HLX3_9BACT</name>
<dbReference type="Proteomes" id="UP001324634">
    <property type="component" value="Chromosome"/>
</dbReference>
<organism evidence="1 2">
    <name type="scientific">Peredibacter starrii</name>
    <dbReference type="NCBI Taxonomy" id="28202"/>
    <lineage>
        <taxon>Bacteria</taxon>
        <taxon>Pseudomonadati</taxon>
        <taxon>Bdellovibrionota</taxon>
        <taxon>Bacteriovoracia</taxon>
        <taxon>Bacteriovoracales</taxon>
        <taxon>Bacteriovoracaceae</taxon>
        <taxon>Peredibacter</taxon>
    </lineage>
</organism>
<sequence>MKFLFVLLSVSMLATSCGGFKAKRVDANESDEKGLSITDNWMSADTTQAVADVVKQMKAHPGYNKMKAKFGTPKVFIAEVQNQTSEAYFPIGDLNDELLNELSLSGEFELVDNQAREKILKEITYQNDGMVDPATAKKIGKQTGADIMIFGNVYMKPEKRDGKTIKEYSVNIRMTDIEKATEVLRTRTKVFKYSEKSSLGW</sequence>
<reference evidence="1 2" key="1">
    <citation type="submission" date="2023-11" db="EMBL/GenBank/DDBJ databases">
        <title>Peredibacter starrii A3.12.</title>
        <authorList>
            <person name="Mitchell R.J."/>
        </authorList>
    </citation>
    <scope>NUCLEOTIDE SEQUENCE [LARGE SCALE GENOMIC DNA]</scope>
    <source>
        <strain evidence="1 2">A3.12</strain>
    </source>
</reference>
<dbReference type="AlphaFoldDB" id="A0AAX4HLX3"/>
<evidence type="ECO:0000313" key="2">
    <source>
        <dbReference type="Proteomes" id="UP001324634"/>
    </source>
</evidence>
<keyword evidence="2" id="KW-1185">Reference proteome</keyword>
<protein>
    <submittedName>
        <fullName evidence="1">CsgG/HfaB family protein</fullName>
    </submittedName>
</protein>
<dbReference type="Gene3D" id="3.40.50.10610">
    <property type="entry name" value="ABC-type transport auxiliary lipoprotein component"/>
    <property type="match status" value="1"/>
</dbReference>
<dbReference type="EMBL" id="CP139487">
    <property type="protein sequence ID" value="WPU64259.1"/>
    <property type="molecule type" value="Genomic_DNA"/>
</dbReference>
<dbReference type="RefSeq" id="WP_321392717.1">
    <property type="nucleotide sequence ID" value="NZ_CP139487.1"/>
</dbReference>
<accession>A0AAX4HLX3</accession>
<proteinExistence type="predicted"/>
<dbReference type="InterPro" id="IPR014094">
    <property type="entry name" value="LpoB"/>
</dbReference>
<dbReference type="Pfam" id="PF13036">
    <property type="entry name" value="LpoB"/>
    <property type="match status" value="1"/>
</dbReference>
<dbReference type="KEGG" id="psti:SOO65_16315"/>
<gene>
    <name evidence="1" type="ORF">SOO65_16315</name>
</gene>